<dbReference type="EMBL" id="LT594629">
    <property type="protein sequence ID" value="SCN12151.1"/>
    <property type="molecule type" value="Genomic_DNA"/>
</dbReference>
<reference evidence="2" key="2">
    <citation type="submission" date="2016-05" db="EMBL/GenBank/DDBJ databases">
        <authorList>
            <person name="Lavstsen T."/>
            <person name="Jespersen J.S."/>
        </authorList>
    </citation>
    <scope>NUCLEOTIDE SEQUENCE [LARGE SCALE GENOMIC DNA]</scope>
</reference>
<evidence type="ECO:0000259" key="1">
    <source>
        <dbReference type="Pfam" id="PF26188"/>
    </source>
</evidence>
<evidence type="ECO:0000313" key="4">
    <source>
        <dbReference type="Proteomes" id="UP000078597"/>
    </source>
</evidence>
<protein>
    <recommendedName>
        <fullName evidence="1">RNA-editing substrate-binding complex 6 protein domain-containing protein</fullName>
    </recommendedName>
</protein>
<evidence type="ECO:0000313" key="2">
    <source>
        <dbReference type="EMBL" id="SBS84404.1"/>
    </source>
</evidence>
<organism evidence="2 4">
    <name type="scientific">Plasmodium malariae</name>
    <dbReference type="NCBI Taxonomy" id="5858"/>
    <lineage>
        <taxon>Eukaryota</taxon>
        <taxon>Sar</taxon>
        <taxon>Alveolata</taxon>
        <taxon>Apicomplexa</taxon>
        <taxon>Aconoidasida</taxon>
        <taxon>Haemosporida</taxon>
        <taxon>Plasmodiidae</taxon>
        <taxon>Plasmodium</taxon>
        <taxon>Plasmodium (Plasmodium)</taxon>
    </lineage>
</organism>
<reference evidence="3 5" key="3">
    <citation type="submission" date="2016-06" db="EMBL/GenBank/DDBJ databases">
        <authorList>
            <consortium name="Pathogen Informatics"/>
        </authorList>
    </citation>
    <scope>NUCLEOTIDE SEQUENCE [LARGE SCALE GENOMIC DNA]</scope>
</reference>
<dbReference type="OrthoDB" id="391211at2759"/>
<keyword evidence="5" id="KW-1185">Reference proteome</keyword>
<gene>
    <name evidence="3" type="primary">PmUG01_08027600</name>
    <name evidence="2" type="ORF">PMALA_009660</name>
    <name evidence="3" type="ORF">PMUG01_08027600</name>
</gene>
<dbReference type="Pfam" id="PF26188">
    <property type="entry name" value="RESC6"/>
    <property type="match status" value="1"/>
</dbReference>
<proteinExistence type="predicted"/>
<dbReference type="GeneID" id="39868258"/>
<dbReference type="Proteomes" id="UP000078597">
    <property type="component" value="Unassembled WGS sequence"/>
</dbReference>
<accession>A0A1A8VV86</accession>
<evidence type="ECO:0000313" key="3">
    <source>
        <dbReference type="EMBL" id="SCN12151.1"/>
    </source>
</evidence>
<sequence length="548" mass="65443">MLKFKNVITESANVNTVNYFFKRFVSKVNHNILYKNKYEGDIKNEKEIKIKHMNSSVLCIFSNMLLKENIKNDFIWKKIEKRSYELIDKFEVGEIASFLFCLSKIRYETNLYDSFIPIIKKKCEYFNTSNLAMLISTYSKRKKENLIIFLKEELKKKVHTLYNIVEISMILNALVKCKINDEDLFVKLSSIIMDNIMHSHVHVRDICVITYCFACILYKNMNIFKTLSQKIILLMDDINLMDLCRILYSYMKINKNFNHILKICTYKLTTVMDKSSIDDVINCIHFLPNIKEIIENYELIYGKGEYVKDDKNFNYSINYINLFNYIINIFNEKLISYVNLLNCNQISNLFYIYSRYNILICLSKMDIFISQIKKMKLLKELKIYVLYSLSILLKNYENNNMYDFHLLDVNKIFIKENTEKCKTEKCKKDNVNKCLNACEYENLKNNLLRLLNHWEDDIEMFINNYDICLIQDIIKVLNILLILNYTHNSIIHNIKNYIIINYKNINEHSAYTLLFYFQKLNIINDGEDLTEILKCKMKQLKHKQATAQ</sequence>
<evidence type="ECO:0000313" key="5">
    <source>
        <dbReference type="Proteomes" id="UP000219813"/>
    </source>
</evidence>
<name>A0A1A8VV86_PLAMA</name>
<dbReference type="OMA" id="RYETNLY"/>
<dbReference type="AlphaFoldDB" id="A0A1A8VV86"/>
<dbReference type="VEuPathDB" id="PlasmoDB:PmUG01_08027600"/>
<dbReference type="KEGG" id="pmal:PMUG01_08027600"/>
<dbReference type="EMBL" id="FLQW01000525">
    <property type="protein sequence ID" value="SBS84404.1"/>
    <property type="molecule type" value="Genomic_DNA"/>
</dbReference>
<dbReference type="InterPro" id="IPR058917">
    <property type="entry name" value="RESC6_dom"/>
</dbReference>
<dbReference type="RefSeq" id="XP_028861122.1">
    <property type="nucleotide sequence ID" value="XM_029004432.1"/>
</dbReference>
<dbReference type="Proteomes" id="UP000219813">
    <property type="component" value="Chromosome 8"/>
</dbReference>
<feature type="domain" description="RNA-editing substrate-binding complex 6 protein" evidence="1">
    <location>
        <begin position="121"/>
        <end position="276"/>
    </location>
</feature>
<reference evidence="4" key="1">
    <citation type="submission" date="2016-05" db="EMBL/GenBank/DDBJ databases">
        <authorList>
            <person name="Naeem Raeece"/>
        </authorList>
    </citation>
    <scope>NUCLEOTIDE SEQUENCE [LARGE SCALE GENOMIC DNA]</scope>
</reference>